<dbReference type="AlphaFoldDB" id="A0A194WTR8"/>
<protein>
    <submittedName>
        <fullName evidence="1">Uncharacterized protein</fullName>
    </submittedName>
</protein>
<accession>A0A194WTR8</accession>
<dbReference type="KEGG" id="psco:LY89DRAFT_242837"/>
<name>A0A194WTR8_MOLSC</name>
<dbReference type="GeneID" id="28815854"/>
<keyword evidence="2" id="KW-1185">Reference proteome</keyword>
<proteinExistence type="predicted"/>
<gene>
    <name evidence="1" type="ORF">LY89DRAFT_242837</name>
</gene>
<dbReference type="InParanoid" id="A0A194WTR8"/>
<dbReference type="Proteomes" id="UP000070700">
    <property type="component" value="Unassembled WGS sequence"/>
</dbReference>
<sequence>MEGVDIRFVKLELEKRRSPSSARLSPLRVFLLWLSRGSHSTSHLLVWAQIIRRVGCLFSLSAVNGLYVGIYPLLSTNLDGAYPNCKAHTPARTHCTASSQEEFSSWRTASIHVLDYIYSYSFSALDLYRN</sequence>
<evidence type="ECO:0000313" key="1">
    <source>
        <dbReference type="EMBL" id="KUJ11346.1"/>
    </source>
</evidence>
<organism evidence="1 2">
    <name type="scientific">Mollisia scopiformis</name>
    <name type="common">Conifer needle endophyte fungus</name>
    <name type="synonym">Phialocephala scopiformis</name>
    <dbReference type="NCBI Taxonomy" id="149040"/>
    <lineage>
        <taxon>Eukaryota</taxon>
        <taxon>Fungi</taxon>
        <taxon>Dikarya</taxon>
        <taxon>Ascomycota</taxon>
        <taxon>Pezizomycotina</taxon>
        <taxon>Leotiomycetes</taxon>
        <taxon>Helotiales</taxon>
        <taxon>Mollisiaceae</taxon>
        <taxon>Mollisia</taxon>
    </lineage>
</organism>
<reference evidence="1 2" key="1">
    <citation type="submission" date="2015-10" db="EMBL/GenBank/DDBJ databases">
        <title>Full genome of DAOMC 229536 Phialocephala scopiformis, a fungal endophyte of spruce producing the potent anti-insectan compound rugulosin.</title>
        <authorList>
            <consortium name="DOE Joint Genome Institute"/>
            <person name="Walker A.K."/>
            <person name="Frasz S.L."/>
            <person name="Seifert K.A."/>
            <person name="Miller J.D."/>
            <person name="Mondo S.J."/>
            <person name="Labutti K."/>
            <person name="Lipzen A."/>
            <person name="Dockter R."/>
            <person name="Kennedy M."/>
            <person name="Grigoriev I.V."/>
            <person name="Spatafora J.W."/>
        </authorList>
    </citation>
    <scope>NUCLEOTIDE SEQUENCE [LARGE SCALE GENOMIC DNA]</scope>
    <source>
        <strain evidence="1 2">CBS 120377</strain>
    </source>
</reference>
<evidence type="ECO:0000313" key="2">
    <source>
        <dbReference type="Proteomes" id="UP000070700"/>
    </source>
</evidence>
<dbReference type="EMBL" id="KQ947427">
    <property type="protein sequence ID" value="KUJ11346.1"/>
    <property type="molecule type" value="Genomic_DNA"/>
</dbReference>
<dbReference type="RefSeq" id="XP_018065701.1">
    <property type="nucleotide sequence ID" value="XM_018206128.1"/>
</dbReference>